<sequence length="1821" mass="204810">MDLSRGVTELKQQQTLYKEKDDAPGVEDLDSPVDVPMVQTTGFIADGITSVLLGSSQEKSATSSADEIMTSPLAPITPNKCQRIQDWQPVQVVQVVSEGSEKKGTLQTASVTDSLDVCIGNDFLKLLAPVTPDKSRPIQDYQPRERDLSDGRLSKENDECMYVEVPPQVEQIRTHEHQSVQLAKTAQDGKEEEEEEEGEGEGEEIGLMNTPRKNAAKRKKHRPKVIQEGKPAKKPKPIPSANRESPTPKRVYVRRKNILKTPLGADGENMDQCSLKAERSNADQLTKTNTKSVRRSLNFDLVSQEGDGCQLSPVINVESRAQETFAGSTDSCSTKFTVKLTQGLEVLMNKSPVGIAFDLSRSLNQMLEEYIALPERPITSAQACTGDTVSKQLKNFDDTNRMQTDQGQINSDSHTDAILIKDGTEKIGMKRDCDYIEVTQHPSSYECLRDRRFMHVYTRRKGTSKSQVKSSLSLYIPEIHKKRRTEKVKARRCNKAVWSTFRDFSFADGRSSRTLDGLQDSELMLAISSLMRTTKKRSKIPTRARKPTSVDFIEDSKYLLQTPEKLKESVVTSRRKKYGPQTCMEALFADTRYKLKTKKRTEKEQLHLVSSMPSNMKKEREVTSFKFQSQNQQIVLGLTTQSTINFSLRNLNDCQVTSSQDHQLRSNILGPLCVNFQSRAIVPYMKDMDVILHKLKCLNLNDAQLATAKEQNALSHYWGGSTMVPYYHLFGLVKRKRPRARVDLDPETNRVWKVLMGSENIDGDAGQDMDKEKWWEKERQIYRGRVDSFIARMHLIQGDRRFSKWKGSVVDSVVGVFLTQNVSDHLSSSAFMSLAARYPLSSTDDNKKSSYPERMNVQKEERDECAQVADDAIKWQERMSTSEVYDLGSAAVDDSGSIGSNSRDGLHKSEGENLHVDEREQPLCIEGSQNNTDTPLNVTGSKNLAEAEDRVSMGEVFSSQNSILSQGNSLDTLTQTTSQLDSCLELITEADNLLTGSKCCSSDCSTLFGEHKLVRENITSKESYNDDEGILLAENWACTEDGKETTLPYMLDSSRGSSPSPVTSDNLLNYVQNDVKFVQPAASMPYNFHTSSICGSTETGSIDFGVEGSCLPATSFEFIKTFNTITAEEFGPSTDQQILISESRITSVDSHVSLSKQYAQTQNCSLSNDVSDKPPQVQNVQTAKVHQEETNADFEPENICHVVNIPTQKQQHGEEPECPNSCSKLNEDLETSKIDKSSLKDEVCVKTNKVEMKSSTSIKKMKTETGKRNFDWDSLRREAFANCDKKERSCEEMDSLDWEAVRCADVNEISKAIRERGMNNVLAGRIKDFLNRLVEDHGSIDLEWLRDVPPDKAKEYLLSVRGLGLKSVECVLLLTLHHLAFPVDTNVGRVSVRLGWVPLQPLPESLQLHLLELYPMIEHIQKYLWPRLCTLDQETLYELHYQMITFGKVFCTKSKPNCNACPMRGDCKHFASAFASARLSLPGPEEKRLAASRVPFVSENDTSPSFSSAPQCQIEGNLHQEGSVNNNLDPIIEEPPTPEQECSINMESVIEDDFYEDPDDIPIIKLNLEEFTENLQNYMQENNVEMEGDEMSKALVALSAEAASIPMPKLKNVSRLRTEHRVYELPDSHPLLEEMNQREHNDPCPYLLVIWTPGETAQSVEPPQSCCSFQSSGELCDRNTCFACNSIREEHAQTVRGTLLIPCRTAMRGSFPLNGTYFQVNEVFADHTSSCRPVDVPRKWIWNLPRRTVYFGTSVLTIFRGLTTEEIQLCFWRGFVCVRGFDRASRAPKPLFARLHFSASKESNTRKMGPNEGQNNTSGTN</sequence>
<dbReference type="Proteomes" id="UP001140949">
    <property type="component" value="Unassembled WGS sequence"/>
</dbReference>
<dbReference type="FunFam" id="1.10.1670.10:FF:000004">
    <property type="entry name" value="DNA glycosylase/AP lyase ROS1"/>
    <property type="match status" value="1"/>
</dbReference>
<evidence type="ECO:0000256" key="8">
    <source>
        <dbReference type="ARBA" id="ARBA00023125"/>
    </source>
</evidence>
<dbReference type="GO" id="GO:0141166">
    <property type="term" value="P:chromosomal 5-methylcytosine DNA demethylation pathway"/>
    <property type="evidence" value="ECO:0007669"/>
    <property type="project" value="InterPro"/>
</dbReference>
<dbReference type="GO" id="GO:0003677">
    <property type="term" value="F:DNA binding"/>
    <property type="evidence" value="ECO:0007669"/>
    <property type="project" value="UniProtKB-KW"/>
</dbReference>
<feature type="compositionally biased region" description="Polar residues" evidence="10">
    <location>
        <begin position="1812"/>
        <end position="1821"/>
    </location>
</feature>
<evidence type="ECO:0000256" key="1">
    <source>
        <dbReference type="ARBA" id="ARBA00001966"/>
    </source>
</evidence>
<keyword evidence="7" id="KW-0411">Iron-sulfur</keyword>
<dbReference type="Pfam" id="PF15628">
    <property type="entry name" value="RRM_DME"/>
    <property type="match status" value="1"/>
</dbReference>
<keyword evidence="6" id="KW-0408">Iron</keyword>
<dbReference type="GO" id="GO:0051747">
    <property type="term" value="F:cytosine C-5 DNA demethylase activity"/>
    <property type="evidence" value="ECO:0007669"/>
    <property type="project" value="UniProtKB-ARBA"/>
</dbReference>
<dbReference type="Pfam" id="PF15629">
    <property type="entry name" value="Perm-CXXC"/>
    <property type="match status" value="1"/>
</dbReference>
<dbReference type="PANTHER" id="PTHR46213:SF13">
    <property type="entry name" value="DEMETER-LIKE PROTEIN 2-RELATED"/>
    <property type="match status" value="1"/>
</dbReference>
<feature type="compositionally biased region" description="Basic residues" evidence="10">
    <location>
        <begin position="214"/>
        <end position="224"/>
    </location>
</feature>
<comment type="cofactor">
    <cofactor evidence="1">
        <name>[4Fe-4S] cluster</name>
        <dbReference type="ChEBI" id="CHEBI:49883"/>
    </cofactor>
</comment>
<evidence type="ECO:0000256" key="9">
    <source>
        <dbReference type="ARBA" id="ARBA00023242"/>
    </source>
</evidence>
<dbReference type="InterPro" id="IPR003651">
    <property type="entry name" value="Endonuclease3_FeS-loop_motif"/>
</dbReference>
<feature type="region of interest" description="Disordered" evidence="10">
    <location>
        <begin position="1"/>
        <end position="30"/>
    </location>
</feature>
<dbReference type="GO" id="GO:0051539">
    <property type="term" value="F:4 iron, 4 sulfur cluster binding"/>
    <property type="evidence" value="ECO:0007669"/>
    <property type="project" value="UniProtKB-KW"/>
</dbReference>
<dbReference type="InterPro" id="IPR003265">
    <property type="entry name" value="HhH-GPD_domain"/>
</dbReference>
<comment type="caution">
    <text evidence="12">The sequence shown here is derived from an EMBL/GenBank/DDBJ whole genome shotgun (WGS) entry which is preliminary data.</text>
</comment>
<evidence type="ECO:0000259" key="11">
    <source>
        <dbReference type="SMART" id="SM00478"/>
    </source>
</evidence>
<evidence type="ECO:0000313" key="13">
    <source>
        <dbReference type="Proteomes" id="UP001140949"/>
    </source>
</evidence>
<dbReference type="SUPFAM" id="SSF48150">
    <property type="entry name" value="DNA-glycosylase"/>
    <property type="match status" value="1"/>
</dbReference>
<accession>A0AAX6ENF8</accession>
<dbReference type="InterPro" id="IPR044811">
    <property type="entry name" value="DME/ROS1"/>
</dbReference>
<dbReference type="InterPro" id="IPR028924">
    <property type="entry name" value="Perm-CXXC"/>
</dbReference>
<comment type="similarity">
    <text evidence="3">Belongs to the DNA glycosylase family. DEMETER subfamily.</text>
</comment>
<keyword evidence="5" id="KW-0479">Metal-binding</keyword>
<dbReference type="InterPro" id="IPR028925">
    <property type="entry name" value="RRM_DME"/>
</dbReference>
<protein>
    <submittedName>
        <fullName evidence="12">Protein ROS1-like isoform X2</fullName>
    </submittedName>
</protein>
<evidence type="ECO:0000256" key="4">
    <source>
        <dbReference type="ARBA" id="ARBA00022485"/>
    </source>
</evidence>
<feature type="region of interest" description="Disordered" evidence="10">
    <location>
        <begin position="841"/>
        <end position="863"/>
    </location>
</feature>
<evidence type="ECO:0000256" key="7">
    <source>
        <dbReference type="ARBA" id="ARBA00023014"/>
    </source>
</evidence>
<dbReference type="PANTHER" id="PTHR46213">
    <property type="entry name" value="TRANSCRIPTIONAL ACTIVATOR DEMETER"/>
    <property type="match status" value="1"/>
</dbReference>
<dbReference type="GO" id="GO:0046872">
    <property type="term" value="F:metal ion binding"/>
    <property type="evidence" value="ECO:0007669"/>
    <property type="project" value="UniProtKB-KW"/>
</dbReference>
<gene>
    <name evidence="12" type="ORF">M6B38_179900</name>
</gene>
<dbReference type="Gene3D" id="1.10.340.30">
    <property type="entry name" value="Hypothetical protein, domain 2"/>
    <property type="match status" value="1"/>
</dbReference>
<organism evidence="12 13">
    <name type="scientific">Iris pallida</name>
    <name type="common">Sweet iris</name>
    <dbReference type="NCBI Taxonomy" id="29817"/>
    <lineage>
        <taxon>Eukaryota</taxon>
        <taxon>Viridiplantae</taxon>
        <taxon>Streptophyta</taxon>
        <taxon>Embryophyta</taxon>
        <taxon>Tracheophyta</taxon>
        <taxon>Spermatophyta</taxon>
        <taxon>Magnoliopsida</taxon>
        <taxon>Liliopsida</taxon>
        <taxon>Asparagales</taxon>
        <taxon>Iridaceae</taxon>
        <taxon>Iridoideae</taxon>
        <taxon>Irideae</taxon>
        <taxon>Iris</taxon>
    </lineage>
</organism>
<dbReference type="EMBL" id="JANAVB010035417">
    <property type="protein sequence ID" value="KAJ6805590.1"/>
    <property type="molecule type" value="Genomic_DNA"/>
</dbReference>
<feature type="domain" description="HhH-GPD" evidence="11">
    <location>
        <begin position="1279"/>
        <end position="1422"/>
    </location>
</feature>
<dbReference type="GO" id="GO:0019104">
    <property type="term" value="F:DNA N-glycosylase activity"/>
    <property type="evidence" value="ECO:0007669"/>
    <property type="project" value="InterPro"/>
</dbReference>
<proteinExistence type="inferred from homology"/>
<evidence type="ECO:0000256" key="10">
    <source>
        <dbReference type="SAM" id="MobiDB-lite"/>
    </source>
</evidence>
<feature type="region of interest" description="Disordered" evidence="10">
    <location>
        <begin position="890"/>
        <end position="909"/>
    </location>
</feature>
<keyword evidence="13" id="KW-1185">Reference proteome</keyword>
<dbReference type="SMART" id="SM00478">
    <property type="entry name" value="ENDO3c"/>
    <property type="match status" value="1"/>
</dbReference>
<reference evidence="12" key="2">
    <citation type="submission" date="2023-04" db="EMBL/GenBank/DDBJ databases">
        <authorList>
            <person name="Bruccoleri R.E."/>
            <person name="Oakeley E.J."/>
            <person name="Faust A.-M."/>
            <person name="Dessus-Babus S."/>
            <person name="Altorfer M."/>
            <person name="Burckhardt D."/>
            <person name="Oertli M."/>
            <person name="Naumann U."/>
            <person name="Petersen F."/>
            <person name="Wong J."/>
        </authorList>
    </citation>
    <scope>NUCLEOTIDE SEQUENCE</scope>
    <source>
        <strain evidence="12">GSM-AAB239-AS_SAM_17_03QT</strain>
        <tissue evidence="12">Leaf</tissue>
    </source>
</reference>
<evidence type="ECO:0000256" key="5">
    <source>
        <dbReference type="ARBA" id="ARBA00022723"/>
    </source>
</evidence>
<dbReference type="Gene3D" id="1.10.1670.10">
    <property type="entry name" value="Helix-hairpin-Helix base-excision DNA repair enzymes (C-terminal)"/>
    <property type="match status" value="1"/>
</dbReference>
<feature type="region of interest" description="Disordered" evidence="10">
    <location>
        <begin position="1802"/>
        <end position="1821"/>
    </location>
</feature>
<evidence type="ECO:0000256" key="3">
    <source>
        <dbReference type="ARBA" id="ARBA00005646"/>
    </source>
</evidence>
<dbReference type="CDD" id="cd00056">
    <property type="entry name" value="ENDO3c"/>
    <property type="match status" value="1"/>
</dbReference>
<keyword evidence="9" id="KW-0539">Nucleus</keyword>
<feature type="compositionally biased region" description="Acidic residues" evidence="10">
    <location>
        <begin position="190"/>
        <end position="204"/>
    </location>
</feature>
<dbReference type="GO" id="GO:0005634">
    <property type="term" value="C:nucleus"/>
    <property type="evidence" value="ECO:0007669"/>
    <property type="project" value="UniProtKB-SubCell"/>
</dbReference>
<evidence type="ECO:0000256" key="6">
    <source>
        <dbReference type="ARBA" id="ARBA00023004"/>
    </source>
</evidence>
<feature type="region of interest" description="Disordered" evidence="10">
    <location>
        <begin position="133"/>
        <end position="155"/>
    </location>
</feature>
<dbReference type="InterPro" id="IPR023170">
    <property type="entry name" value="HhH_base_excis_C"/>
</dbReference>
<keyword evidence="8" id="KW-0238">DNA-binding</keyword>
<dbReference type="InterPro" id="IPR011257">
    <property type="entry name" value="DNA_glycosylase"/>
</dbReference>
<dbReference type="SMART" id="SM00525">
    <property type="entry name" value="FES"/>
    <property type="match status" value="1"/>
</dbReference>
<comment type="subcellular location">
    <subcellularLocation>
        <location evidence="2">Nucleus</location>
    </subcellularLocation>
</comment>
<dbReference type="GO" id="GO:0006284">
    <property type="term" value="P:base-excision repair"/>
    <property type="evidence" value="ECO:0007669"/>
    <property type="project" value="InterPro"/>
</dbReference>
<keyword evidence="4" id="KW-0004">4Fe-4S</keyword>
<name>A0AAX6ENF8_IRIPA</name>
<feature type="region of interest" description="Disordered" evidence="10">
    <location>
        <begin position="172"/>
        <end position="248"/>
    </location>
</feature>
<evidence type="ECO:0000256" key="2">
    <source>
        <dbReference type="ARBA" id="ARBA00004123"/>
    </source>
</evidence>
<reference evidence="12" key="1">
    <citation type="journal article" date="2023" name="GigaByte">
        <title>Genome assembly of the bearded iris, Iris pallida Lam.</title>
        <authorList>
            <person name="Bruccoleri R.E."/>
            <person name="Oakeley E.J."/>
            <person name="Faust A.M.E."/>
            <person name="Altorfer M."/>
            <person name="Dessus-Babus S."/>
            <person name="Burckhardt D."/>
            <person name="Oertli M."/>
            <person name="Naumann U."/>
            <person name="Petersen F."/>
            <person name="Wong J."/>
        </authorList>
    </citation>
    <scope>NUCLEOTIDE SEQUENCE</scope>
    <source>
        <strain evidence="12">GSM-AAB239-AS_SAM_17_03QT</strain>
    </source>
</reference>
<feature type="compositionally biased region" description="Basic and acidic residues" evidence="10">
    <location>
        <begin position="844"/>
        <end position="863"/>
    </location>
</feature>
<evidence type="ECO:0000313" key="12">
    <source>
        <dbReference type="EMBL" id="KAJ6805590.1"/>
    </source>
</evidence>